<reference evidence="1" key="1">
    <citation type="submission" date="2021-06" db="EMBL/GenBank/DDBJ databases">
        <authorList>
            <person name="Kallberg Y."/>
            <person name="Tangrot J."/>
            <person name="Rosling A."/>
        </authorList>
    </citation>
    <scope>NUCLEOTIDE SEQUENCE</scope>
    <source>
        <strain evidence="1">28 12/20/2015</strain>
    </source>
</reference>
<gene>
    <name evidence="1" type="ORF">SPELUC_LOCUS14145</name>
</gene>
<evidence type="ECO:0000313" key="2">
    <source>
        <dbReference type="Proteomes" id="UP000789366"/>
    </source>
</evidence>
<comment type="caution">
    <text evidence="1">The sequence shown here is derived from an EMBL/GenBank/DDBJ whole genome shotgun (WGS) entry which is preliminary data.</text>
</comment>
<dbReference type="Proteomes" id="UP000789366">
    <property type="component" value="Unassembled WGS sequence"/>
</dbReference>
<organism evidence="1 2">
    <name type="scientific">Cetraspora pellucida</name>
    <dbReference type="NCBI Taxonomy" id="1433469"/>
    <lineage>
        <taxon>Eukaryota</taxon>
        <taxon>Fungi</taxon>
        <taxon>Fungi incertae sedis</taxon>
        <taxon>Mucoromycota</taxon>
        <taxon>Glomeromycotina</taxon>
        <taxon>Glomeromycetes</taxon>
        <taxon>Diversisporales</taxon>
        <taxon>Gigasporaceae</taxon>
        <taxon>Cetraspora</taxon>
    </lineage>
</organism>
<sequence length="217" mass="25626">FTFDYNKKNDINDINDNILLIRLTSTNINNTTKNNKNNNFDLQNFTNNIFNPLTYKEGAIEIIAKELIDLFSNNLSNNIGIQQYFLTSRRINFIISHDEDLPIRKFLITKKNIYLDDYKQFPVKENKRQYKKSEEERKLEGIIDSLDKLDIQEDKEKYENFNIAFQIKNNFEEIKNIIDSKLGNSEELNNSISNLFNDICQELDDSSEIDVKMVEDL</sequence>
<dbReference type="EMBL" id="CAJVPW010040375">
    <property type="protein sequence ID" value="CAG8746110.1"/>
    <property type="molecule type" value="Genomic_DNA"/>
</dbReference>
<feature type="non-terminal residue" evidence="1">
    <location>
        <position position="1"/>
    </location>
</feature>
<accession>A0ACA9QCW6</accession>
<protein>
    <submittedName>
        <fullName evidence="1">14185_t:CDS:1</fullName>
    </submittedName>
</protein>
<keyword evidence="2" id="KW-1185">Reference proteome</keyword>
<proteinExistence type="predicted"/>
<name>A0ACA9QCW6_9GLOM</name>
<evidence type="ECO:0000313" key="1">
    <source>
        <dbReference type="EMBL" id="CAG8746110.1"/>
    </source>
</evidence>